<dbReference type="CDD" id="cd03794">
    <property type="entry name" value="GT4_WbuB-like"/>
    <property type="match status" value="1"/>
</dbReference>
<evidence type="ECO:0000313" key="3">
    <source>
        <dbReference type="EMBL" id="BCS95598.1"/>
    </source>
</evidence>
<gene>
    <name evidence="3" type="ORF">DSLASN_12300</name>
</gene>
<dbReference type="Gene3D" id="3.40.50.2000">
    <property type="entry name" value="Glycogen Phosphorylase B"/>
    <property type="match status" value="2"/>
</dbReference>
<dbReference type="PANTHER" id="PTHR45947">
    <property type="entry name" value="SULFOQUINOVOSYL TRANSFERASE SQD2"/>
    <property type="match status" value="1"/>
</dbReference>
<feature type="domain" description="Glycosyltransferase subfamily 4-like N-terminal" evidence="2">
    <location>
        <begin position="16"/>
        <end position="199"/>
    </location>
</feature>
<sequence>MHILIVTNHFWPENFRINELAVGLKNRGHDITVFTGVPDYPEGRFYTGYGWFKKRSEDWKGVRIHRFPLIPRGNGRALNLILNYLSSLFLACLHIPFVCRERYDAIFVFDTSPVTIGLPAVLLKKFRSIPLVFWVLDLWPESLSATGAVTSPKAISLVKRLVRFIYSHCDRILVSSNSFKSNIKEIGGYDGKVDYFPNWVENEYLFEDQDVLNHDLPEMPGGFKVMFAGNIGAAQDFPTILAAAECLRGYPDIHWIILGDGRKASWVKDQVKSRGLEKQFHQMGRFPAETMPHFFQQADAMLLTLKNDPIFELTVPGKLQSYFASGKPVIGGIEGEGASIIREAQAGFSCPAASPELLAKCVLDMYELNSEERQAMGKSGQAYCNAHFDRDVLFARLEDTFYDVVAAYNRCDDIKETSASEAYETP</sequence>
<dbReference type="InterPro" id="IPR028098">
    <property type="entry name" value="Glyco_trans_4-like_N"/>
</dbReference>
<dbReference type="InterPro" id="IPR050194">
    <property type="entry name" value="Glycosyltransferase_grp1"/>
</dbReference>
<dbReference type="Proteomes" id="UP001320148">
    <property type="component" value="Chromosome"/>
</dbReference>
<dbReference type="SUPFAM" id="SSF53756">
    <property type="entry name" value="UDP-Glycosyltransferase/glycogen phosphorylase"/>
    <property type="match status" value="1"/>
</dbReference>
<reference evidence="3 4" key="1">
    <citation type="submission" date="2021-02" db="EMBL/GenBank/DDBJ databases">
        <title>Complete genome of Desulfoluna sp. strain ASN36.</title>
        <authorList>
            <person name="Takahashi A."/>
            <person name="Kojima H."/>
            <person name="Fukui M."/>
        </authorList>
    </citation>
    <scope>NUCLEOTIDE SEQUENCE [LARGE SCALE GENOMIC DNA]</scope>
    <source>
        <strain evidence="3 4">ASN36</strain>
    </source>
</reference>
<dbReference type="PANTHER" id="PTHR45947:SF3">
    <property type="entry name" value="SULFOQUINOVOSYL TRANSFERASE SQD2"/>
    <property type="match status" value="1"/>
</dbReference>
<feature type="domain" description="Glycosyl transferase family 1" evidence="1">
    <location>
        <begin position="223"/>
        <end position="381"/>
    </location>
</feature>
<accession>A0ABM7PEE3</accession>
<name>A0ABM7PEE3_9BACT</name>
<evidence type="ECO:0000259" key="2">
    <source>
        <dbReference type="Pfam" id="PF13579"/>
    </source>
</evidence>
<keyword evidence="4" id="KW-1185">Reference proteome</keyword>
<protein>
    <submittedName>
        <fullName evidence="3">Glycosyltransferase WbuB</fullName>
    </submittedName>
</protein>
<proteinExistence type="predicted"/>
<evidence type="ECO:0000259" key="1">
    <source>
        <dbReference type="Pfam" id="PF00534"/>
    </source>
</evidence>
<evidence type="ECO:0000313" key="4">
    <source>
        <dbReference type="Proteomes" id="UP001320148"/>
    </source>
</evidence>
<dbReference type="Pfam" id="PF00534">
    <property type="entry name" value="Glycos_transf_1"/>
    <property type="match status" value="1"/>
</dbReference>
<dbReference type="EMBL" id="AP024488">
    <property type="protein sequence ID" value="BCS95598.1"/>
    <property type="molecule type" value="Genomic_DNA"/>
</dbReference>
<organism evidence="3 4">
    <name type="scientific">Desulfoluna limicola</name>
    <dbReference type="NCBI Taxonomy" id="2810562"/>
    <lineage>
        <taxon>Bacteria</taxon>
        <taxon>Pseudomonadati</taxon>
        <taxon>Thermodesulfobacteriota</taxon>
        <taxon>Desulfobacteria</taxon>
        <taxon>Desulfobacterales</taxon>
        <taxon>Desulfolunaceae</taxon>
        <taxon>Desulfoluna</taxon>
    </lineage>
</organism>
<dbReference type="InterPro" id="IPR001296">
    <property type="entry name" value="Glyco_trans_1"/>
</dbReference>
<dbReference type="Pfam" id="PF13579">
    <property type="entry name" value="Glyco_trans_4_4"/>
    <property type="match status" value="1"/>
</dbReference>
<dbReference type="RefSeq" id="WP_236891857.1">
    <property type="nucleotide sequence ID" value="NZ_AP024488.1"/>
</dbReference>